<sequence>MAYYTTNEKVYPFLGDHRRGFELFWQTAYVLHLEGRKNHSSHRGAGFAEVAAAAVNPATVWLEVPEYHTATQLRYAGLFGFRGKLHQILCVFTTRPYRRCIIKTSHIADPFLIRRAQAANLL</sequence>
<dbReference type="RefSeq" id="WP_070742770.1">
    <property type="nucleotide sequence ID" value="NZ_MDZA01000126.1"/>
</dbReference>
<proteinExistence type="predicted"/>
<keyword evidence="2" id="KW-1185">Reference proteome</keyword>
<comment type="caution">
    <text evidence="1">The sequence shown here is derived from an EMBL/GenBank/DDBJ whole genome shotgun (WGS) entry which is preliminary data.</text>
</comment>
<protein>
    <submittedName>
        <fullName evidence="1">Uncharacterized protein</fullName>
    </submittedName>
</protein>
<dbReference type="Proteomes" id="UP000177506">
    <property type="component" value="Unassembled WGS sequence"/>
</dbReference>
<dbReference type="AlphaFoldDB" id="A0A1G1TIA0"/>
<organism evidence="1 2">
    <name type="scientific">Hymenobacter coccineus</name>
    <dbReference type="NCBI Taxonomy" id="1908235"/>
    <lineage>
        <taxon>Bacteria</taxon>
        <taxon>Pseudomonadati</taxon>
        <taxon>Bacteroidota</taxon>
        <taxon>Cytophagia</taxon>
        <taxon>Cytophagales</taxon>
        <taxon>Hymenobacteraceae</taxon>
        <taxon>Hymenobacter</taxon>
    </lineage>
</organism>
<gene>
    <name evidence="1" type="ORF">BEN49_22205</name>
</gene>
<reference evidence="1 2" key="1">
    <citation type="submission" date="2016-08" db="EMBL/GenBank/DDBJ databases">
        <title>Hymenobacter coccineus sp. nov., Hymenobacter lapidarius sp. nov. and Hymenobacter glacialis sp. nov., isolated from Antarctic soil.</title>
        <authorList>
            <person name="Sedlacek I."/>
            <person name="Kralova S."/>
            <person name="Kyrova K."/>
            <person name="Maslanova I."/>
            <person name="Stankova E."/>
            <person name="Vrbovska V."/>
            <person name="Nemec M."/>
            <person name="Bartak M."/>
            <person name="Svec P."/>
            <person name="Busse H.-J."/>
            <person name="Pantucek R."/>
        </authorList>
    </citation>
    <scope>NUCLEOTIDE SEQUENCE [LARGE SCALE GENOMIC DNA]</scope>
    <source>
        <strain evidence="1 2">CCM 8649</strain>
    </source>
</reference>
<evidence type="ECO:0000313" key="2">
    <source>
        <dbReference type="Proteomes" id="UP000177506"/>
    </source>
</evidence>
<name>A0A1G1TIA0_9BACT</name>
<evidence type="ECO:0000313" key="1">
    <source>
        <dbReference type="EMBL" id="OGX90609.1"/>
    </source>
</evidence>
<dbReference type="EMBL" id="MDZA01000126">
    <property type="protein sequence ID" value="OGX90609.1"/>
    <property type="molecule type" value="Genomic_DNA"/>
</dbReference>
<accession>A0A1G1TIA0</accession>